<reference evidence="2 3" key="2">
    <citation type="journal article" date="2017" name="Front. Plant Sci.">
        <title>Gene Classification and Mining of Molecular Markers Useful in Red Clover (Trifolium pratense) Breeding.</title>
        <authorList>
            <person name="Istvanek J."/>
            <person name="Dluhosova J."/>
            <person name="Dluhos P."/>
            <person name="Patkova L."/>
            <person name="Nedelnik J."/>
            <person name="Repkova J."/>
        </authorList>
    </citation>
    <scope>NUCLEOTIDE SEQUENCE [LARGE SCALE GENOMIC DNA]</scope>
    <source>
        <strain evidence="3">cv. Tatra</strain>
        <tissue evidence="2">Young leaves</tissue>
    </source>
</reference>
<evidence type="ECO:0000313" key="2">
    <source>
        <dbReference type="EMBL" id="PNX90090.1"/>
    </source>
</evidence>
<feature type="transmembrane region" description="Helical" evidence="1">
    <location>
        <begin position="42"/>
        <end position="66"/>
    </location>
</feature>
<reference evidence="2 3" key="1">
    <citation type="journal article" date="2014" name="Am. J. Bot.">
        <title>Genome assembly and annotation for red clover (Trifolium pratense; Fabaceae).</title>
        <authorList>
            <person name="Istvanek J."/>
            <person name="Jaros M."/>
            <person name="Krenek A."/>
            <person name="Repkova J."/>
        </authorList>
    </citation>
    <scope>NUCLEOTIDE SEQUENCE [LARGE SCALE GENOMIC DNA]</scope>
    <source>
        <strain evidence="3">cv. Tatra</strain>
        <tissue evidence="2">Young leaves</tissue>
    </source>
</reference>
<gene>
    <name evidence="2" type="ORF">L195_g046213</name>
</gene>
<evidence type="ECO:0000313" key="3">
    <source>
        <dbReference type="Proteomes" id="UP000236291"/>
    </source>
</evidence>
<keyword evidence="1" id="KW-1133">Transmembrane helix</keyword>
<organism evidence="2 3">
    <name type="scientific">Trifolium pratense</name>
    <name type="common">Red clover</name>
    <dbReference type="NCBI Taxonomy" id="57577"/>
    <lineage>
        <taxon>Eukaryota</taxon>
        <taxon>Viridiplantae</taxon>
        <taxon>Streptophyta</taxon>
        <taxon>Embryophyta</taxon>
        <taxon>Tracheophyta</taxon>
        <taxon>Spermatophyta</taxon>
        <taxon>Magnoliopsida</taxon>
        <taxon>eudicotyledons</taxon>
        <taxon>Gunneridae</taxon>
        <taxon>Pentapetalae</taxon>
        <taxon>rosids</taxon>
        <taxon>fabids</taxon>
        <taxon>Fabales</taxon>
        <taxon>Fabaceae</taxon>
        <taxon>Papilionoideae</taxon>
        <taxon>50 kb inversion clade</taxon>
        <taxon>NPAAA clade</taxon>
        <taxon>Hologalegina</taxon>
        <taxon>IRL clade</taxon>
        <taxon>Trifolieae</taxon>
        <taxon>Trifolium</taxon>
    </lineage>
</organism>
<comment type="caution">
    <text evidence="2">The sequence shown here is derived from an EMBL/GenBank/DDBJ whole genome shotgun (WGS) entry which is preliminary data.</text>
</comment>
<protein>
    <submittedName>
        <fullName evidence="2">Uncharacterized protein</fullName>
    </submittedName>
</protein>
<evidence type="ECO:0000256" key="1">
    <source>
        <dbReference type="SAM" id="Phobius"/>
    </source>
</evidence>
<accession>A0A2K3MH12</accession>
<keyword evidence="1" id="KW-0472">Membrane</keyword>
<dbReference type="Proteomes" id="UP000236291">
    <property type="component" value="Unassembled WGS sequence"/>
</dbReference>
<dbReference type="AlphaFoldDB" id="A0A2K3MH12"/>
<sequence>MRRDQSPHHLPTLLGWFISEFYGGSGCSIRHSRCLEGYLKPCGLFVALGLFSSFKVLVFASVPLVIHINSCD</sequence>
<name>A0A2K3MH12_TRIPR</name>
<dbReference type="EMBL" id="ASHM01061767">
    <property type="protein sequence ID" value="PNX90090.1"/>
    <property type="molecule type" value="Genomic_DNA"/>
</dbReference>
<keyword evidence="1" id="KW-0812">Transmembrane</keyword>
<proteinExistence type="predicted"/>